<dbReference type="SUPFAM" id="SSF53474">
    <property type="entry name" value="alpha/beta-Hydrolases"/>
    <property type="match status" value="1"/>
</dbReference>
<dbReference type="Proteomes" id="UP000013827">
    <property type="component" value="Unassembled WGS sequence"/>
</dbReference>
<dbReference type="RefSeq" id="XP_005770155.1">
    <property type="nucleotide sequence ID" value="XM_005770098.1"/>
</dbReference>
<dbReference type="InterPro" id="IPR024079">
    <property type="entry name" value="MetalloPept_cat_dom_sf"/>
</dbReference>
<dbReference type="PROSITE" id="PS51864">
    <property type="entry name" value="ASTACIN"/>
    <property type="match status" value="1"/>
</dbReference>
<dbReference type="SUPFAM" id="SSF55486">
    <property type="entry name" value="Metalloproteases ('zincins'), catalytic domain"/>
    <property type="match status" value="1"/>
</dbReference>
<keyword evidence="3" id="KW-0964">Secreted</keyword>
<evidence type="ECO:0000256" key="12">
    <source>
        <dbReference type="SAM" id="MobiDB-lite"/>
    </source>
</evidence>
<keyword evidence="6 10" id="KW-0378">Hydrolase</keyword>
<dbReference type="PANTHER" id="PTHR38050:SF1">
    <property type="entry name" value="FERULOYL ESTERASE C"/>
    <property type="match status" value="1"/>
</dbReference>
<dbReference type="GO" id="GO:0030600">
    <property type="term" value="F:feruloyl esterase activity"/>
    <property type="evidence" value="ECO:0007669"/>
    <property type="project" value="InterPro"/>
</dbReference>
<dbReference type="InterPro" id="IPR029058">
    <property type="entry name" value="AB_hydrolase_fold"/>
</dbReference>
<dbReference type="eggNOG" id="KOG3714">
    <property type="taxonomic scope" value="Eukaryota"/>
</dbReference>
<keyword evidence="10 11" id="KW-0479">Metal-binding</keyword>
<feature type="compositionally biased region" description="Basic and acidic residues" evidence="12">
    <location>
        <begin position="178"/>
        <end position="195"/>
    </location>
</feature>
<dbReference type="SMART" id="SM00235">
    <property type="entry name" value="ZnMc"/>
    <property type="match status" value="1"/>
</dbReference>
<keyword evidence="8" id="KW-0624">Polysaccharide degradation</keyword>
<dbReference type="PRINTS" id="PR00480">
    <property type="entry name" value="ASTACIN"/>
</dbReference>
<dbReference type="InterPro" id="IPR006026">
    <property type="entry name" value="Peptidase_Metallo"/>
</dbReference>
<comment type="similarity">
    <text evidence="2">Belongs to the faeC family.</text>
</comment>
<evidence type="ECO:0000256" key="3">
    <source>
        <dbReference type="ARBA" id="ARBA00022525"/>
    </source>
</evidence>
<evidence type="ECO:0000313" key="15">
    <source>
        <dbReference type="Proteomes" id="UP000013827"/>
    </source>
</evidence>
<keyword evidence="15" id="KW-1185">Reference proteome</keyword>
<dbReference type="PaxDb" id="2903-EOD17726"/>
<dbReference type="InterPro" id="IPR001506">
    <property type="entry name" value="Peptidase_M12A"/>
</dbReference>
<evidence type="ECO:0000259" key="13">
    <source>
        <dbReference type="PROSITE" id="PS51864"/>
    </source>
</evidence>
<keyword evidence="4" id="KW-0858">Xylan degradation</keyword>
<dbReference type="EnsemblProtists" id="EOD17726">
    <property type="protein sequence ID" value="EOD17726"/>
    <property type="gene ID" value="EMIHUDRAFT_209663"/>
</dbReference>
<evidence type="ECO:0000256" key="9">
    <source>
        <dbReference type="ARBA" id="ARBA00025250"/>
    </source>
</evidence>
<evidence type="ECO:0000256" key="6">
    <source>
        <dbReference type="ARBA" id="ARBA00022801"/>
    </source>
</evidence>
<dbReference type="HOGENOM" id="CLU_338724_0_0_1"/>
<evidence type="ECO:0000256" key="11">
    <source>
        <dbReference type="RuleBase" id="RU361183"/>
    </source>
</evidence>
<dbReference type="GO" id="GO:0008270">
    <property type="term" value="F:zinc ion binding"/>
    <property type="evidence" value="ECO:0007669"/>
    <property type="project" value="UniProtKB-UniRule"/>
</dbReference>
<evidence type="ECO:0000256" key="5">
    <source>
        <dbReference type="ARBA" id="ARBA00022729"/>
    </source>
</evidence>
<dbReference type="PANTHER" id="PTHR38050">
    <property type="match status" value="1"/>
</dbReference>
<comment type="cofactor">
    <cofactor evidence="10 11">
        <name>Zn(2+)</name>
        <dbReference type="ChEBI" id="CHEBI:29105"/>
    </cofactor>
    <text evidence="10 11">Binds 1 zinc ion per subunit.</text>
</comment>
<dbReference type="Gene3D" id="3.40.50.1820">
    <property type="entry name" value="alpha/beta hydrolase"/>
    <property type="match status" value="1"/>
</dbReference>
<dbReference type="KEGG" id="ehx:EMIHUDRAFT_209663"/>
<accession>A0A0D3J2J1</accession>
<organism evidence="14 15">
    <name type="scientific">Emiliania huxleyi (strain CCMP1516)</name>
    <dbReference type="NCBI Taxonomy" id="280463"/>
    <lineage>
        <taxon>Eukaryota</taxon>
        <taxon>Haptista</taxon>
        <taxon>Haptophyta</taxon>
        <taxon>Prymnesiophyceae</taxon>
        <taxon>Isochrysidales</taxon>
        <taxon>Noelaerhabdaceae</taxon>
        <taxon>Emiliania</taxon>
    </lineage>
</organism>
<keyword evidence="7" id="KW-0119">Carbohydrate metabolism</keyword>
<comment type="function">
    <text evidence="9">Involved in degradation of plant cell walls. Hydrolyzes the feruloyl-arabinose ester bond in arabinoxylans, and the feruloyl-galactose ester bond in pectin. Active against paranitrophenyl-acetate, methyl ferulate and wheat arabinoxylan.</text>
</comment>
<evidence type="ECO:0000256" key="10">
    <source>
        <dbReference type="PROSITE-ProRule" id="PRU01211"/>
    </source>
</evidence>
<dbReference type="EC" id="3.4.24.-" evidence="11"/>
<feature type="domain" description="Peptidase M12A" evidence="13">
    <location>
        <begin position="194"/>
        <end position="435"/>
    </location>
</feature>
<dbReference type="GO" id="GO:0005576">
    <property type="term" value="C:extracellular region"/>
    <property type="evidence" value="ECO:0007669"/>
    <property type="project" value="UniProtKB-SubCell"/>
</dbReference>
<dbReference type="STRING" id="2903.R1E3V9"/>
<dbReference type="InterPro" id="IPR043595">
    <property type="entry name" value="FaeB/C/D"/>
</dbReference>
<dbReference type="Pfam" id="PF01400">
    <property type="entry name" value="Astacin"/>
    <property type="match status" value="1"/>
</dbReference>
<sequence length="840" mass="89197">MCRLMCHCVRHIDVDNKHGRSVKEKETLKIPAEAQLFDAPPADFRPPRALFCTAGSMSRYCLCVLITGAVAATLDQCVTDRASGVTTCERAVHDAPGCTEIFICAVAAPKRSVCESSSCASVCVWRQDSGWWSRSGPVSEPPCSAKCPNATAAAIAVADSRGHAHSHEEGAADAAVADSHDHAHSHEDGGSRRLGITERARQWPDQLVRWHFAKQSGSRGWAPGSLFRGVVEAAIARIEESTCICFVEVDPDETDETQPTFVGSNEPRLAIYGSGSQGSTNSCSGSATVGAYTSATMTLSSGCPAFEGVVVHEFLHSLGFLHEHSRPDRDEHIEVRLQNAQVGARGNFERLDANDWYNIQGDPDSSWDWFSIMLYSSSTFARERGLPTMVVRNNNQVVSDGRGGSKAANSGDTFGSTQVLSQKDIGQINTRYSCGLQTTCPGYVAPAVCTTVLERSACAALAERERNPCRWDSDRGRCGTCADTPGWRIDGWSLGGGGGIGCESLNLGITLGGAPFDCGSDFRGGGIAASQACCACGGGCGSSASLGTGSYNVDVDGTSRAYRLDLPTDYDPDRPYKLILVWHGLGGTADETADGYFGSWKYQGLWDQSDGSAIFVAGQGLSANGFGATGWPDNNGRDIAFVRVLLAKLKGDYCIDEARIFSTGISFGGIMSNTIGCQLGDQVRAIAPIMGAGPFGDAGCTGQVAVWLTHGSADWTPGVNWEAGKGSRDYWQVANSCADTSVAIGPDACVEYDDCDALFPVVWCPTSNGHLPPSFAAAAIWAFFDTPAGRWLRRLEWLLGCSSSESSWQLAAWLAVAAVRARVEPIPFAGVASTTPSLED</sequence>
<feature type="binding site" evidence="10">
    <location>
        <position position="316"/>
    </location>
    <ligand>
        <name>Zn(2+)</name>
        <dbReference type="ChEBI" id="CHEBI:29105"/>
        <note>catalytic</note>
    </ligand>
</feature>
<comment type="subcellular location">
    <subcellularLocation>
        <location evidence="1">Secreted</location>
    </subcellularLocation>
</comment>
<dbReference type="GeneID" id="17264055"/>
<evidence type="ECO:0000256" key="2">
    <source>
        <dbReference type="ARBA" id="ARBA00010278"/>
    </source>
</evidence>
<evidence type="ECO:0000256" key="8">
    <source>
        <dbReference type="ARBA" id="ARBA00023326"/>
    </source>
</evidence>
<evidence type="ECO:0000313" key="14">
    <source>
        <dbReference type="EnsemblProtists" id="EOD17726"/>
    </source>
</evidence>
<keyword evidence="5" id="KW-0732">Signal</keyword>
<name>A0A0D3J2J1_EMIH1</name>
<evidence type="ECO:0000256" key="7">
    <source>
        <dbReference type="ARBA" id="ARBA00023277"/>
    </source>
</evidence>
<evidence type="ECO:0000256" key="1">
    <source>
        <dbReference type="ARBA" id="ARBA00004613"/>
    </source>
</evidence>
<feature type="binding site" evidence="10">
    <location>
        <position position="312"/>
    </location>
    <ligand>
        <name>Zn(2+)</name>
        <dbReference type="ChEBI" id="CHEBI:29105"/>
        <note>catalytic</note>
    </ligand>
</feature>
<dbReference type="GO" id="GO:0006508">
    <property type="term" value="P:proteolysis"/>
    <property type="evidence" value="ECO:0007669"/>
    <property type="project" value="UniProtKB-KW"/>
</dbReference>
<reference evidence="15" key="1">
    <citation type="journal article" date="2013" name="Nature">
        <title>Pan genome of the phytoplankton Emiliania underpins its global distribution.</title>
        <authorList>
            <person name="Read B.A."/>
            <person name="Kegel J."/>
            <person name="Klute M.J."/>
            <person name="Kuo A."/>
            <person name="Lefebvre S.C."/>
            <person name="Maumus F."/>
            <person name="Mayer C."/>
            <person name="Miller J."/>
            <person name="Monier A."/>
            <person name="Salamov A."/>
            <person name="Young J."/>
            <person name="Aguilar M."/>
            <person name="Claverie J.M."/>
            <person name="Frickenhaus S."/>
            <person name="Gonzalez K."/>
            <person name="Herman E.K."/>
            <person name="Lin Y.C."/>
            <person name="Napier J."/>
            <person name="Ogata H."/>
            <person name="Sarno A.F."/>
            <person name="Shmutz J."/>
            <person name="Schroeder D."/>
            <person name="de Vargas C."/>
            <person name="Verret F."/>
            <person name="von Dassow P."/>
            <person name="Valentin K."/>
            <person name="Van de Peer Y."/>
            <person name="Wheeler G."/>
            <person name="Dacks J.B."/>
            <person name="Delwiche C.F."/>
            <person name="Dyhrman S.T."/>
            <person name="Glockner G."/>
            <person name="John U."/>
            <person name="Richards T."/>
            <person name="Worden A.Z."/>
            <person name="Zhang X."/>
            <person name="Grigoriev I.V."/>
            <person name="Allen A.E."/>
            <person name="Bidle K."/>
            <person name="Borodovsky M."/>
            <person name="Bowler C."/>
            <person name="Brownlee C."/>
            <person name="Cock J.M."/>
            <person name="Elias M."/>
            <person name="Gladyshev V.N."/>
            <person name="Groth M."/>
            <person name="Guda C."/>
            <person name="Hadaegh A."/>
            <person name="Iglesias-Rodriguez M.D."/>
            <person name="Jenkins J."/>
            <person name="Jones B.M."/>
            <person name="Lawson T."/>
            <person name="Leese F."/>
            <person name="Lindquist E."/>
            <person name="Lobanov A."/>
            <person name="Lomsadze A."/>
            <person name="Malik S.B."/>
            <person name="Marsh M.E."/>
            <person name="Mackinder L."/>
            <person name="Mock T."/>
            <person name="Mueller-Roeber B."/>
            <person name="Pagarete A."/>
            <person name="Parker M."/>
            <person name="Probert I."/>
            <person name="Quesneville H."/>
            <person name="Raines C."/>
            <person name="Rensing S.A."/>
            <person name="Riano-Pachon D.M."/>
            <person name="Richier S."/>
            <person name="Rokitta S."/>
            <person name="Shiraiwa Y."/>
            <person name="Soanes D.M."/>
            <person name="van der Giezen M."/>
            <person name="Wahlund T.M."/>
            <person name="Williams B."/>
            <person name="Wilson W."/>
            <person name="Wolfe G."/>
            <person name="Wurch L.L."/>
        </authorList>
    </citation>
    <scope>NUCLEOTIDE SEQUENCE</scope>
</reference>
<keyword evidence="10 11" id="KW-0482">Metalloprotease</keyword>
<dbReference type="GO" id="GO:0045493">
    <property type="term" value="P:xylan catabolic process"/>
    <property type="evidence" value="ECO:0007669"/>
    <property type="project" value="UniProtKB-KW"/>
</dbReference>
<keyword evidence="10 11" id="KW-0862">Zinc</keyword>
<comment type="caution">
    <text evidence="10">Lacks conserved residue(s) required for the propagation of feature annotation.</text>
</comment>
<dbReference type="Gene3D" id="3.40.390.10">
    <property type="entry name" value="Collagenase (Catalytic Domain)"/>
    <property type="match status" value="1"/>
</dbReference>
<evidence type="ECO:0000256" key="4">
    <source>
        <dbReference type="ARBA" id="ARBA00022651"/>
    </source>
</evidence>
<feature type="binding site" evidence="10">
    <location>
        <position position="322"/>
    </location>
    <ligand>
        <name>Zn(2+)</name>
        <dbReference type="ChEBI" id="CHEBI:29105"/>
        <note>catalytic</note>
    </ligand>
</feature>
<dbReference type="AlphaFoldDB" id="A0A0D3J2J1"/>
<feature type="region of interest" description="Disordered" evidence="12">
    <location>
        <begin position="159"/>
        <end position="195"/>
    </location>
</feature>
<protein>
    <recommendedName>
        <fullName evidence="11">Metalloendopeptidase</fullName>
        <ecNumber evidence="11">3.4.24.-</ecNumber>
    </recommendedName>
</protein>
<proteinExistence type="inferred from homology"/>
<feature type="compositionally biased region" description="Basic and acidic residues" evidence="12">
    <location>
        <begin position="160"/>
        <end position="170"/>
    </location>
</feature>
<keyword evidence="10 11" id="KW-0645">Protease</keyword>
<dbReference type="GO" id="GO:0004222">
    <property type="term" value="F:metalloendopeptidase activity"/>
    <property type="evidence" value="ECO:0007669"/>
    <property type="project" value="UniProtKB-UniRule"/>
</dbReference>
<feature type="active site" evidence="10">
    <location>
        <position position="313"/>
    </location>
</feature>
<reference evidence="14" key="2">
    <citation type="submission" date="2024-10" db="UniProtKB">
        <authorList>
            <consortium name="EnsemblProtists"/>
        </authorList>
    </citation>
    <scope>IDENTIFICATION</scope>
</reference>